<accession>A0A0C5WZD7</accession>
<reference evidence="1 2" key="1">
    <citation type="journal article" date="2015" name="Genome Announc.">
        <title>Complete Genome Sequence of Steroid-Transforming Nocardioides simplex VKM Ac-2033D.</title>
        <authorList>
            <person name="Shtratnikova V.Y."/>
            <person name="Schelkunov M.I."/>
            <person name="Pekov Y.A."/>
            <person name="Fokina V.V."/>
            <person name="Logacheva M.D."/>
            <person name="Sokolov S.L."/>
            <person name="Bragin E.Y."/>
            <person name="Ashapkin V.V."/>
            <person name="Donova M.V."/>
        </authorList>
    </citation>
    <scope>NUCLEOTIDE SEQUENCE [LARGE SCALE GENOMIC DNA]</scope>
    <source>
        <strain evidence="1 2">VKM Ac-2033D</strain>
    </source>
</reference>
<organism evidence="1 2">
    <name type="scientific">Nocardioides simplex</name>
    <name type="common">Arthrobacter simplex</name>
    <dbReference type="NCBI Taxonomy" id="2045"/>
    <lineage>
        <taxon>Bacteria</taxon>
        <taxon>Bacillati</taxon>
        <taxon>Actinomycetota</taxon>
        <taxon>Actinomycetes</taxon>
        <taxon>Propionibacteriales</taxon>
        <taxon>Nocardioidaceae</taxon>
        <taxon>Pimelobacter</taxon>
    </lineage>
</organism>
<dbReference type="OrthoDB" id="5180856at2"/>
<keyword evidence="2" id="KW-1185">Reference proteome</keyword>
<dbReference type="Proteomes" id="UP000030300">
    <property type="component" value="Chromosome"/>
</dbReference>
<dbReference type="InterPro" id="IPR029044">
    <property type="entry name" value="Nucleotide-diphossugar_trans"/>
</dbReference>
<evidence type="ECO:0000313" key="2">
    <source>
        <dbReference type="Proteomes" id="UP000030300"/>
    </source>
</evidence>
<dbReference type="RefSeq" id="WP_052139004.1">
    <property type="nucleotide sequence ID" value="NZ_BJMC01000013.1"/>
</dbReference>
<dbReference type="AlphaFoldDB" id="A0A0C5WZD7"/>
<gene>
    <name evidence="1" type="ORF">KR76_22785</name>
</gene>
<name>A0A0C5WZD7_NOCSI</name>
<dbReference type="HOGENOM" id="CLU_054735_0_0_11"/>
<protein>
    <submittedName>
        <fullName evidence="1">HlpA protein</fullName>
    </submittedName>
</protein>
<dbReference type="EMBL" id="CP009896">
    <property type="protein sequence ID" value="AJR18708.1"/>
    <property type="molecule type" value="Genomic_DNA"/>
</dbReference>
<dbReference type="STRING" id="2045.KR76_22785"/>
<dbReference type="GeneID" id="96611607"/>
<evidence type="ECO:0000313" key="1">
    <source>
        <dbReference type="EMBL" id="AJR18708.1"/>
    </source>
</evidence>
<proteinExistence type="predicted"/>
<dbReference type="Gene3D" id="3.90.550.10">
    <property type="entry name" value="Spore Coat Polysaccharide Biosynthesis Protein SpsA, Chain A"/>
    <property type="match status" value="1"/>
</dbReference>
<dbReference type="SUPFAM" id="SSF53448">
    <property type="entry name" value="Nucleotide-diphospho-sugar transferases"/>
    <property type="match status" value="1"/>
</dbReference>
<dbReference type="KEGG" id="psim:KR76_22785"/>
<sequence length="338" mass="37377">MLTTPVALIAFNRPQLTEQTLAAIRSARPAQLFLVADGPRPTHPDDAERCAATRAVLEQVDWPCEVHRRYADANLGLEANVELGLDWVFAQVDRAIVLEDDCQAGPDFFRYADELLERYRDDERVWQVSGSGLGVPRRLFGDDSYAFTAWASVWGWATWADRWQRHRTVFPRDHVAGDAPVRTVPAAPREGLLVTRSGQQHFAEAAASSDTVTHGWDKHWWLTMMTLGGLAISPAVNMVENVGWGEDATHGVAPGKRDHAAASIGFPLHHPAQVALSTDVERELELVLSRVGGRAATIARQVLRSPRLRHAARTAVNSKAATATHRFLTQLGERGRRA</sequence>